<sequence>MAMVGRARVALSNGTSIPKIARGVTPNRPPSRRPITYTNHHSQAVNHPITNRLDVV</sequence>
<proteinExistence type="predicted"/>
<evidence type="ECO:0000313" key="2">
    <source>
        <dbReference type="EMBL" id="KAH3739033.1"/>
    </source>
</evidence>
<accession>A0A9D4D4T0</accession>
<keyword evidence="3" id="KW-1185">Reference proteome</keyword>
<dbReference type="Proteomes" id="UP000828390">
    <property type="component" value="Unassembled WGS sequence"/>
</dbReference>
<dbReference type="EMBL" id="JAIWYP010000011">
    <property type="protein sequence ID" value="KAH3739033.1"/>
    <property type="molecule type" value="Genomic_DNA"/>
</dbReference>
<comment type="caution">
    <text evidence="2">The sequence shown here is derived from an EMBL/GenBank/DDBJ whole genome shotgun (WGS) entry which is preliminary data.</text>
</comment>
<feature type="compositionally biased region" description="Polar residues" evidence="1">
    <location>
        <begin position="36"/>
        <end position="49"/>
    </location>
</feature>
<evidence type="ECO:0000313" key="3">
    <source>
        <dbReference type="Proteomes" id="UP000828390"/>
    </source>
</evidence>
<name>A0A9D4D4T0_DREPO</name>
<gene>
    <name evidence="2" type="ORF">DPMN_045678</name>
</gene>
<reference evidence="2" key="2">
    <citation type="submission" date="2020-11" db="EMBL/GenBank/DDBJ databases">
        <authorList>
            <person name="McCartney M.A."/>
            <person name="Auch B."/>
            <person name="Kono T."/>
            <person name="Mallez S."/>
            <person name="Becker A."/>
            <person name="Gohl D.M."/>
            <person name="Silverstein K.A.T."/>
            <person name="Koren S."/>
            <person name="Bechman K.B."/>
            <person name="Herman A."/>
            <person name="Abrahante J.E."/>
            <person name="Garbe J."/>
        </authorList>
    </citation>
    <scope>NUCLEOTIDE SEQUENCE</scope>
    <source>
        <strain evidence="2">Duluth1</strain>
        <tissue evidence="2">Whole animal</tissue>
    </source>
</reference>
<evidence type="ECO:0000256" key="1">
    <source>
        <dbReference type="SAM" id="MobiDB-lite"/>
    </source>
</evidence>
<protein>
    <submittedName>
        <fullName evidence="2">Uncharacterized protein</fullName>
    </submittedName>
</protein>
<feature type="region of interest" description="Disordered" evidence="1">
    <location>
        <begin position="1"/>
        <end position="56"/>
    </location>
</feature>
<dbReference type="AlphaFoldDB" id="A0A9D4D4T0"/>
<reference evidence="2" key="1">
    <citation type="journal article" date="2019" name="bioRxiv">
        <title>The Genome of the Zebra Mussel, Dreissena polymorpha: A Resource for Invasive Species Research.</title>
        <authorList>
            <person name="McCartney M.A."/>
            <person name="Auch B."/>
            <person name="Kono T."/>
            <person name="Mallez S."/>
            <person name="Zhang Y."/>
            <person name="Obille A."/>
            <person name="Becker A."/>
            <person name="Abrahante J.E."/>
            <person name="Garbe J."/>
            <person name="Badalamenti J.P."/>
            <person name="Herman A."/>
            <person name="Mangelson H."/>
            <person name="Liachko I."/>
            <person name="Sullivan S."/>
            <person name="Sone E.D."/>
            <person name="Koren S."/>
            <person name="Silverstein K.A.T."/>
            <person name="Beckman K.B."/>
            <person name="Gohl D.M."/>
        </authorList>
    </citation>
    <scope>NUCLEOTIDE SEQUENCE</scope>
    <source>
        <strain evidence="2">Duluth1</strain>
        <tissue evidence="2">Whole animal</tissue>
    </source>
</reference>
<organism evidence="2 3">
    <name type="scientific">Dreissena polymorpha</name>
    <name type="common">Zebra mussel</name>
    <name type="synonym">Mytilus polymorpha</name>
    <dbReference type="NCBI Taxonomy" id="45954"/>
    <lineage>
        <taxon>Eukaryota</taxon>
        <taxon>Metazoa</taxon>
        <taxon>Spiralia</taxon>
        <taxon>Lophotrochozoa</taxon>
        <taxon>Mollusca</taxon>
        <taxon>Bivalvia</taxon>
        <taxon>Autobranchia</taxon>
        <taxon>Heteroconchia</taxon>
        <taxon>Euheterodonta</taxon>
        <taxon>Imparidentia</taxon>
        <taxon>Neoheterodontei</taxon>
        <taxon>Myida</taxon>
        <taxon>Dreissenoidea</taxon>
        <taxon>Dreissenidae</taxon>
        <taxon>Dreissena</taxon>
    </lineage>
</organism>